<accession>A0A4R4ZRY0</accession>
<feature type="non-terminal residue" evidence="2">
    <location>
        <position position="1"/>
    </location>
</feature>
<gene>
    <name evidence="2" type="ORF">E1293_45170</name>
</gene>
<name>A0A4R4ZRY0_9ACTN</name>
<feature type="transmembrane region" description="Helical" evidence="1">
    <location>
        <begin position="97"/>
        <end position="122"/>
    </location>
</feature>
<reference evidence="2 3" key="1">
    <citation type="submission" date="2019-03" db="EMBL/GenBank/DDBJ databases">
        <title>Draft genome sequences of novel Actinobacteria.</title>
        <authorList>
            <person name="Sahin N."/>
            <person name="Ay H."/>
            <person name="Saygin H."/>
        </authorList>
    </citation>
    <scope>NUCLEOTIDE SEQUENCE [LARGE SCALE GENOMIC DNA]</scope>
    <source>
        <strain evidence="2 3">DSM 45941</strain>
    </source>
</reference>
<protein>
    <submittedName>
        <fullName evidence="2">Uncharacterized protein</fullName>
    </submittedName>
</protein>
<feature type="transmembrane region" description="Helical" evidence="1">
    <location>
        <begin position="142"/>
        <end position="162"/>
    </location>
</feature>
<dbReference type="Proteomes" id="UP000295578">
    <property type="component" value="Unassembled WGS sequence"/>
</dbReference>
<keyword evidence="1" id="KW-0472">Membrane</keyword>
<evidence type="ECO:0000313" key="3">
    <source>
        <dbReference type="Proteomes" id="UP000295578"/>
    </source>
</evidence>
<proteinExistence type="predicted"/>
<comment type="caution">
    <text evidence="2">The sequence shown here is derived from an EMBL/GenBank/DDBJ whole genome shotgun (WGS) entry which is preliminary data.</text>
</comment>
<feature type="transmembrane region" description="Helical" evidence="1">
    <location>
        <begin position="57"/>
        <end position="77"/>
    </location>
</feature>
<evidence type="ECO:0000313" key="2">
    <source>
        <dbReference type="EMBL" id="TDD61130.1"/>
    </source>
</evidence>
<dbReference type="EMBL" id="SMKY01000489">
    <property type="protein sequence ID" value="TDD61130.1"/>
    <property type="molecule type" value="Genomic_DNA"/>
</dbReference>
<organism evidence="2 3">
    <name type="scientific">Actinomadura darangshiensis</name>
    <dbReference type="NCBI Taxonomy" id="705336"/>
    <lineage>
        <taxon>Bacteria</taxon>
        <taxon>Bacillati</taxon>
        <taxon>Actinomycetota</taxon>
        <taxon>Actinomycetes</taxon>
        <taxon>Streptosporangiales</taxon>
        <taxon>Thermomonosporaceae</taxon>
        <taxon>Actinomadura</taxon>
    </lineage>
</organism>
<sequence length="178" mass="18639">CGACGRAATAPGPLARTPAWAFCAAYLAAAGCLTRIAAQAAVGFGESPLSGGPSATLFEAGFVLGGILLPLALVHAFGRTWPRWVPALSGRRVPRRLVLWPGTAISGGLVVYFGLMLLQMGWERLHGRNPFPPGSGLDLPEAFFWVAVPAYFLWGAGMAAAARAYARRTRTPCTSCGH</sequence>
<evidence type="ECO:0000256" key="1">
    <source>
        <dbReference type="SAM" id="Phobius"/>
    </source>
</evidence>
<dbReference type="AlphaFoldDB" id="A0A4R4ZRY0"/>
<keyword evidence="1" id="KW-0812">Transmembrane</keyword>
<keyword evidence="1" id="KW-1133">Transmembrane helix</keyword>
<keyword evidence="3" id="KW-1185">Reference proteome</keyword>